<accession>A0AAW4JVD8</accession>
<dbReference type="GeneID" id="99614228"/>
<dbReference type="InterPro" id="IPR040946">
    <property type="entry name" value="CBM46"/>
</dbReference>
<evidence type="ECO:0000259" key="1">
    <source>
        <dbReference type="Pfam" id="PF18448"/>
    </source>
</evidence>
<dbReference type="Proteomes" id="UP000669887">
    <property type="component" value="Unassembled WGS sequence"/>
</dbReference>
<feature type="domain" description="Endoglucanase B carbohydrate binding" evidence="1">
    <location>
        <begin position="5"/>
        <end position="28"/>
    </location>
</feature>
<protein>
    <recommendedName>
        <fullName evidence="1">Endoglucanase B carbohydrate binding domain-containing protein</fullName>
    </recommendedName>
</protein>
<gene>
    <name evidence="2" type="ORF">J5U46_21560</name>
</gene>
<dbReference type="EMBL" id="JAGFVQ010000049">
    <property type="protein sequence ID" value="MBO4142739.1"/>
    <property type="molecule type" value="Genomic_DNA"/>
</dbReference>
<sequence>MPAASFHFWSGTTVTYRVTRSGSSATGTAG</sequence>
<comment type="caution">
    <text evidence="2">The sequence shown here is derived from an EMBL/GenBank/DDBJ whole genome shotgun (WGS) entry which is preliminary data.</text>
</comment>
<dbReference type="Pfam" id="PF18448">
    <property type="entry name" value="CBM46"/>
    <property type="match status" value="1"/>
</dbReference>
<organism evidence="2 3">
    <name type="scientific">Micromonospora tulbaghiae</name>
    <dbReference type="NCBI Taxonomy" id="479978"/>
    <lineage>
        <taxon>Bacteria</taxon>
        <taxon>Bacillati</taxon>
        <taxon>Actinomycetota</taxon>
        <taxon>Actinomycetes</taxon>
        <taxon>Micromonosporales</taxon>
        <taxon>Micromonosporaceae</taxon>
        <taxon>Micromonospora</taxon>
    </lineage>
</organism>
<evidence type="ECO:0000313" key="3">
    <source>
        <dbReference type="Proteomes" id="UP000669887"/>
    </source>
</evidence>
<evidence type="ECO:0000313" key="2">
    <source>
        <dbReference type="EMBL" id="MBO4142739.1"/>
    </source>
</evidence>
<name>A0AAW4JVD8_9ACTN</name>
<dbReference type="AlphaFoldDB" id="A0AAW4JVD8"/>
<proteinExistence type="predicted"/>
<reference evidence="2" key="1">
    <citation type="submission" date="2021-03" db="EMBL/GenBank/DDBJ databases">
        <title>X isolated from Micromonospora tulbaghiae.</title>
        <authorList>
            <person name="Stennett H.L."/>
        </authorList>
    </citation>
    <scope>NUCLEOTIDE SEQUENCE</scope>
    <source>
        <strain evidence="2">28M1-20</strain>
    </source>
</reference>
<dbReference type="RefSeq" id="WP_175438909.1">
    <property type="nucleotide sequence ID" value="NZ_FMCQ01000013.1"/>
</dbReference>